<proteinExistence type="predicted"/>
<evidence type="ECO:0000313" key="5">
    <source>
        <dbReference type="Proteomes" id="UP001064896"/>
    </source>
</evidence>
<dbReference type="PROSITE" id="PS51257">
    <property type="entry name" value="PROKAR_LIPOPROTEIN"/>
    <property type="match status" value="1"/>
</dbReference>
<evidence type="ECO:0000256" key="1">
    <source>
        <dbReference type="SAM" id="MobiDB-lite"/>
    </source>
</evidence>
<accession>A0AAU7Y3U3</accession>
<keyword evidence="5" id="KW-1185">Reference proteome</keyword>
<keyword evidence="2" id="KW-0732">Signal</keyword>
<dbReference type="EMBL" id="AP023081">
    <property type="protein sequence ID" value="BCD86074.1"/>
    <property type="molecule type" value="Genomic_DNA"/>
</dbReference>
<gene>
    <name evidence="4" type="ORF">ABS648_02335</name>
    <name evidence="3" type="ORF">PSm6_24810</name>
</gene>
<name>A0AAU7Y3U3_9PSED</name>
<evidence type="ECO:0000313" key="4">
    <source>
        <dbReference type="EMBL" id="XBY64618.1"/>
    </source>
</evidence>
<evidence type="ECO:0008006" key="6">
    <source>
        <dbReference type="Google" id="ProtNLM"/>
    </source>
</evidence>
<evidence type="ECO:0000313" key="3">
    <source>
        <dbReference type="EMBL" id="BCD86074.1"/>
    </source>
</evidence>
<evidence type="ECO:0000256" key="2">
    <source>
        <dbReference type="SAM" id="SignalP"/>
    </source>
</evidence>
<reference evidence="3" key="1">
    <citation type="submission" date="2020-05" db="EMBL/GenBank/DDBJ databases">
        <title>Complete genome sequence of Pseudomonas sp. Sm006.</title>
        <authorList>
            <person name="Takeuchi K."/>
            <person name="Someya N."/>
        </authorList>
    </citation>
    <scope>NUCLEOTIDE SEQUENCE</scope>
    <source>
        <strain evidence="3">Sm006</strain>
    </source>
</reference>
<feature type="chain" id="PRO_5043470687" description="Secreted protein" evidence="2">
    <location>
        <begin position="24"/>
        <end position="65"/>
    </location>
</feature>
<dbReference type="RefSeq" id="WP_021222608.1">
    <property type="nucleotide sequence ID" value="NZ_AP023081.1"/>
</dbReference>
<feature type="signal peptide" evidence="2">
    <location>
        <begin position="1"/>
        <end position="23"/>
    </location>
</feature>
<dbReference type="AlphaFoldDB" id="A0AAU7Y3U3"/>
<sequence>MRTNLILLSLFAMLAGCAGGASAPSTCEVMSPPQVILPQSQDDQRVEAQSSGDPTVNGSQEQHCP</sequence>
<dbReference type="Proteomes" id="UP001064896">
    <property type="component" value="Chromosome"/>
</dbReference>
<reference evidence="4" key="2">
    <citation type="submission" date="2023-08" db="EMBL/GenBank/DDBJ databases">
        <title>Increased levels of nutrients transform a symbiont into a lethal pathobiont.</title>
        <authorList>
            <person name="Lachnit T."/>
            <person name="Ulrich L."/>
            <person name="Willmer F.M."/>
            <person name="Hasenbein T."/>
            <person name="Steiner L.X."/>
            <person name="Wolters M."/>
            <person name="Herbst E.M."/>
            <person name="Deines P."/>
        </authorList>
    </citation>
    <scope>NUCLEOTIDE SEQUENCE</scope>
    <source>
        <strain evidence="4">T3</strain>
    </source>
</reference>
<organism evidence="4">
    <name type="scientific">Pseudomonas solani</name>
    <dbReference type="NCBI Taxonomy" id="2731552"/>
    <lineage>
        <taxon>Bacteria</taxon>
        <taxon>Pseudomonadati</taxon>
        <taxon>Pseudomonadota</taxon>
        <taxon>Gammaproteobacteria</taxon>
        <taxon>Pseudomonadales</taxon>
        <taxon>Pseudomonadaceae</taxon>
        <taxon>Pseudomonas</taxon>
    </lineage>
</organism>
<feature type="region of interest" description="Disordered" evidence="1">
    <location>
        <begin position="39"/>
        <end position="65"/>
    </location>
</feature>
<dbReference type="EMBL" id="CP158373">
    <property type="protein sequence ID" value="XBY64618.1"/>
    <property type="molecule type" value="Genomic_DNA"/>
</dbReference>
<protein>
    <recommendedName>
        <fullName evidence="6">Secreted protein</fullName>
    </recommendedName>
</protein>